<keyword evidence="2" id="KW-1133">Transmembrane helix</keyword>
<organism evidence="3 4">
    <name type="scientific">Candidatus Woykebacteria bacterium RBG_16_43_9</name>
    <dbReference type="NCBI Taxonomy" id="1802596"/>
    <lineage>
        <taxon>Bacteria</taxon>
        <taxon>Candidatus Woykeibacteriota</taxon>
    </lineage>
</organism>
<reference evidence="3 4" key="1">
    <citation type="journal article" date="2016" name="Nat. Commun.">
        <title>Thousands of microbial genomes shed light on interconnected biogeochemical processes in an aquifer system.</title>
        <authorList>
            <person name="Anantharaman K."/>
            <person name="Brown C.T."/>
            <person name="Hug L.A."/>
            <person name="Sharon I."/>
            <person name="Castelle C.J."/>
            <person name="Probst A.J."/>
            <person name="Thomas B.C."/>
            <person name="Singh A."/>
            <person name="Wilkins M.J."/>
            <person name="Karaoz U."/>
            <person name="Brodie E.L."/>
            <person name="Williams K.H."/>
            <person name="Hubbard S.S."/>
            <person name="Banfield J.F."/>
        </authorList>
    </citation>
    <scope>NUCLEOTIDE SEQUENCE [LARGE SCALE GENOMIC DNA]</scope>
</reference>
<dbReference type="AlphaFoldDB" id="A0A1G1WFS7"/>
<dbReference type="EMBL" id="MHCS01000019">
    <property type="protein sequence ID" value="OGY26545.1"/>
    <property type="molecule type" value="Genomic_DNA"/>
</dbReference>
<protein>
    <submittedName>
        <fullName evidence="3">Uncharacterized protein</fullName>
    </submittedName>
</protein>
<comment type="caution">
    <text evidence="3">The sequence shown here is derived from an EMBL/GenBank/DDBJ whole genome shotgun (WGS) entry which is preliminary data.</text>
</comment>
<proteinExistence type="predicted"/>
<sequence length="253" mass="29344">MSPTNQMTEADNFNNLSNKDPENSPSTFTPVIRYLVSGLLIIGSVINFVFLLFYTFPFNLIPSYNYQTKLASMNDLREFYKQVASFEINTFGVFLWVILPSSFLLLALILIKPKKYLKIIVIWLIITVIAYAGSLLLFSINHDRFKDEILNHHLNEAKQIFKLSEYPHVVSYKLTDECVIGGSCGKTFEFNTKDNLDKVKLFYLDKGFEIQNKNTYIKRNGLLHSYDNGEKVYFDVFIRVTEEDHVINVWVSD</sequence>
<evidence type="ECO:0000313" key="3">
    <source>
        <dbReference type="EMBL" id="OGY26545.1"/>
    </source>
</evidence>
<dbReference type="STRING" id="1802596.A2Z11_00210"/>
<evidence type="ECO:0000256" key="2">
    <source>
        <dbReference type="SAM" id="Phobius"/>
    </source>
</evidence>
<evidence type="ECO:0000256" key="1">
    <source>
        <dbReference type="SAM" id="MobiDB-lite"/>
    </source>
</evidence>
<keyword evidence="2" id="KW-0812">Transmembrane</keyword>
<dbReference type="Proteomes" id="UP000176389">
    <property type="component" value="Unassembled WGS sequence"/>
</dbReference>
<feature type="transmembrane region" description="Helical" evidence="2">
    <location>
        <begin position="93"/>
        <end position="111"/>
    </location>
</feature>
<feature type="region of interest" description="Disordered" evidence="1">
    <location>
        <begin position="1"/>
        <end position="22"/>
    </location>
</feature>
<keyword evidence="2" id="KW-0472">Membrane</keyword>
<accession>A0A1G1WFS7</accession>
<evidence type="ECO:0000313" key="4">
    <source>
        <dbReference type="Proteomes" id="UP000176389"/>
    </source>
</evidence>
<feature type="transmembrane region" description="Helical" evidence="2">
    <location>
        <begin position="120"/>
        <end position="140"/>
    </location>
</feature>
<feature type="transmembrane region" description="Helical" evidence="2">
    <location>
        <begin position="34"/>
        <end position="56"/>
    </location>
</feature>
<gene>
    <name evidence="3" type="ORF">A2Z11_00210</name>
</gene>
<name>A0A1G1WFS7_9BACT</name>